<keyword evidence="1" id="KW-0732">Signal</keyword>
<sequence length="144" mass="16165">MTLFSPTHATKVLALVAALCLGSIAPAAAGGGERGVTEFRGIHVPAWKRHRHDDRDWRRDRRGDRRHAERHRRHHWHKGGNFYGGAVTAWRDPGNGVYFYFDNGDVSGRVDGVFDRRRQRAKVIEVVPGSNGCSWEAGVCVVRP</sequence>
<dbReference type="Proteomes" id="UP001595377">
    <property type="component" value="Unassembled WGS sequence"/>
</dbReference>
<evidence type="ECO:0000313" key="3">
    <source>
        <dbReference type="Proteomes" id="UP001595377"/>
    </source>
</evidence>
<keyword evidence="3" id="KW-1185">Reference proteome</keyword>
<comment type="caution">
    <text evidence="2">The sequence shown here is derived from an EMBL/GenBank/DDBJ whole genome shotgun (WGS) entry which is preliminary data.</text>
</comment>
<evidence type="ECO:0000313" key="2">
    <source>
        <dbReference type="EMBL" id="MFC3072253.1"/>
    </source>
</evidence>
<evidence type="ECO:0008006" key="4">
    <source>
        <dbReference type="Google" id="ProtNLM"/>
    </source>
</evidence>
<dbReference type="RefSeq" id="WP_257314899.1">
    <property type="nucleotide sequence ID" value="NZ_JANFDG010000008.1"/>
</dbReference>
<feature type="chain" id="PRO_5047145311" description="Secreted protein" evidence="1">
    <location>
        <begin position="30"/>
        <end position="144"/>
    </location>
</feature>
<accession>A0ABV7DCA1</accession>
<name>A0ABV7DCA1_9HYPH</name>
<proteinExistence type="predicted"/>
<gene>
    <name evidence="2" type="ORF">ACFOHH_03955</name>
</gene>
<evidence type="ECO:0000256" key="1">
    <source>
        <dbReference type="SAM" id="SignalP"/>
    </source>
</evidence>
<feature type="signal peptide" evidence="1">
    <location>
        <begin position="1"/>
        <end position="29"/>
    </location>
</feature>
<organism evidence="2 3">
    <name type="scientific">Shinella pollutisoli</name>
    <dbReference type="NCBI Taxonomy" id="2250594"/>
    <lineage>
        <taxon>Bacteria</taxon>
        <taxon>Pseudomonadati</taxon>
        <taxon>Pseudomonadota</taxon>
        <taxon>Alphaproteobacteria</taxon>
        <taxon>Hyphomicrobiales</taxon>
        <taxon>Rhizobiaceae</taxon>
        <taxon>Shinella</taxon>
    </lineage>
</organism>
<dbReference type="EMBL" id="JBHRSP010000005">
    <property type="protein sequence ID" value="MFC3072253.1"/>
    <property type="molecule type" value="Genomic_DNA"/>
</dbReference>
<reference evidence="3" key="1">
    <citation type="journal article" date="2019" name="Int. J. Syst. Evol. Microbiol.">
        <title>The Global Catalogue of Microorganisms (GCM) 10K type strain sequencing project: providing services to taxonomists for standard genome sequencing and annotation.</title>
        <authorList>
            <consortium name="The Broad Institute Genomics Platform"/>
            <consortium name="The Broad Institute Genome Sequencing Center for Infectious Disease"/>
            <person name="Wu L."/>
            <person name="Ma J."/>
        </authorList>
    </citation>
    <scope>NUCLEOTIDE SEQUENCE [LARGE SCALE GENOMIC DNA]</scope>
    <source>
        <strain evidence="3">KCTC 52677</strain>
    </source>
</reference>
<protein>
    <recommendedName>
        <fullName evidence="4">Secreted protein</fullName>
    </recommendedName>
</protein>